<dbReference type="EMBL" id="JASCZI010271969">
    <property type="protein sequence ID" value="MED6218569.1"/>
    <property type="molecule type" value="Genomic_DNA"/>
</dbReference>
<accession>A0ABU6Z7R8</accession>
<evidence type="ECO:0000313" key="2">
    <source>
        <dbReference type="Proteomes" id="UP001341840"/>
    </source>
</evidence>
<organism evidence="1 2">
    <name type="scientific">Stylosanthes scabra</name>
    <dbReference type="NCBI Taxonomy" id="79078"/>
    <lineage>
        <taxon>Eukaryota</taxon>
        <taxon>Viridiplantae</taxon>
        <taxon>Streptophyta</taxon>
        <taxon>Embryophyta</taxon>
        <taxon>Tracheophyta</taxon>
        <taxon>Spermatophyta</taxon>
        <taxon>Magnoliopsida</taxon>
        <taxon>eudicotyledons</taxon>
        <taxon>Gunneridae</taxon>
        <taxon>Pentapetalae</taxon>
        <taxon>rosids</taxon>
        <taxon>fabids</taxon>
        <taxon>Fabales</taxon>
        <taxon>Fabaceae</taxon>
        <taxon>Papilionoideae</taxon>
        <taxon>50 kb inversion clade</taxon>
        <taxon>dalbergioids sensu lato</taxon>
        <taxon>Dalbergieae</taxon>
        <taxon>Pterocarpus clade</taxon>
        <taxon>Stylosanthes</taxon>
    </lineage>
</organism>
<dbReference type="Proteomes" id="UP001341840">
    <property type="component" value="Unassembled WGS sequence"/>
</dbReference>
<evidence type="ECO:0000313" key="1">
    <source>
        <dbReference type="EMBL" id="MED6218569.1"/>
    </source>
</evidence>
<name>A0ABU6Z7R8_9FABA</name>
<proteinExistence type="predicted"/>
<gene>
    <name evidence="1" type="ORF">PIB30_027908</name>
</gene>
<protein>
    <submittedName>
        <fullName evidence="1">Uncharacterized protein</fullName>
    </submittedName>
</protein>
<sequence>MVTTISGGTCEYRGGMADSWHVAWEPVERAVARGAQVTESERVGVAGSVEISELFEFYGEEEAAARVERVSREVRTVKEKKG</sequence>
<keyword evidence="2" id="KW-1185">Reference proteome</keyword>
<reference evidence="1 2" key="1">
    <citation type="journal article" date="2023" name="Plants (Basel)">
        <title>Bridging the Gap: Combining Genomics and Transcriptomics Approaches to Understand Stylosanthes scabra, an Orphan Legume from the Brazilian Caatinga.</title>
        <authorList>
            <person name="Ferreira-Neto J.R.C."/>
            <person name="da Silva M.D."/>
            <person name="Binneck E."/>
            <person name="de Melo N.F."/>
            <person name="da Silva R.H."/>
            <person name="de Melo A.L.T.M."/>
            <person name="Pandolfi V."/>
            <person name="Bustamante F.O."/>
            <person name="Brasileiro-Vidal A.C."/>
            <person name="Benko-Iseppon A.M."/>
        </authorList>
    </citation>
    <scope>NUCLEOTIDE SEQUENCE [LARGE SCALE GENOMIC DNA]</scope>
    <source>
        <tissue evidence="1">Leaves</tissue>
    </source>
</reference>
<comment type="caution">
    <text evidence="1">The sequence shown here is derived from an EMBL/GenBank/DDBJ whole genome shotgun (WGS) entry which is preliminary data.</text>
</comment>